<feature type="transmembrane region" description="Helical" evidence="7">
    <location>
        <begin position="6"/>
        <end position="23"/>
    </location>
</feature>
<gene>
    <name evidence="8" type="ORF">Q8A64_14470</name>
</gene>
<evidence type="ECO:0000256" key="5">
    <source>
        <dbReference type="ARBA" id="ARBA00022989"/>
    </source>
</evidence>
<name>A0ABU1BT85_9BURK</name>
<evidence type="ECO:0000256" key="3">
    <source>
        <dbReference type="ARBA" id="ARBA00022475"/>
    </source>
</evidence>
<evidence type="ECO:0000256" key="4">
    <source>
        <dbReference type="ARBA" id="ARBA00022692"/>
    </source>
</evidence>
<organism evidence="8 9">
    <name type="scientific">Keguizhuia sedimenti</name>
    <dbReference type="NCBI Taxonomy" id="3064264"/>
    <lineage>
        <taxon>Bacteria</taxon>
        <taxon>Pseudomonadati</taxon>
        <taxon>Pseudomonadota</taxon>
        <taxon>Betaproteobacteria</taxon>
        <taxon>Burkholderiales</taxon>
        <taxon>Oxalobacteraceae</taxon>
        <taxon>Keguizhuia</taxon>
    </lineage>
</organism>
<dbReference type="Proteomes" id="UP001225596">
    <property type="component" value="Unassembled WGS sequence"/>
</dbReference>
<keyword evidence="3" id="KW-1003">Cell membrane</keyword>
<feature type="transmembrane region" description="Helical" evidence="7">
    <location>
        <begin position="58"/>
        <end position="81"/>
    </location>
</feature>
<keyword evidence="9" id="KW-1185">Reference proteome</keyword>
<proteinExistence type="inferred from homology"/>
<reference evidence="8 9" key="1">
    <citation type="submission" date="2023-08" db="EMBL/GenBank/DDBJ databases">
        <title>Oxalobacteraceae gen .nov., isolated from river sludge outside the plant.</title>
        <authorList>
            <person name="Zhao S.Y."/>
        </authorList>
    </citation>
    <scope>NUCLEOTIDE SEQUENCE [LARGE SCALE GENOMIC DNA]</scope>
    <source>
        <strain evidence="8 9">R-40</strain>
    </source>
</reference>
<dbReference type="EMBL" id="JAUYVH010000010">
    <property type="protein sequence ID" value="MDQ9171616.1"/>
    <property type="molecule type" value="Genomic_DNA"/>
</dbReference>
<dbReference type="RefSeq" id="WP_338437549.1">
    <property type="nucleotide sequence ID" value="NZ_JAUYVH010000010.1"/>
</dbReference>
<dbReference type="Pfam" id="PF01899">
    <property type="entry name" value="MNHE"/>
    <property type="match status" value="1"/>
</dbReference>
<evidence type="ECO:0000256" key="1">
    <source>
        <dbReference type="ARBA" id="ARBA00004651"/>
    </source>
</evidence>
<keyword evidence="5 7" id="KW-1133">Transmembrane helix</keyword>
<keyword evidence="4 7" id="KW-0812">Transmembrane</keyword>
<evidence type="ECO:0000313" key="8">
    <source>
        <dbReference type="EMBL" id="MDQ9171616.1"/>
    </source>
</evidence>
<comment type="similarity">
    <text evidence="2">Belongs to the CPA3 antiporters (TC 2.A.63) subunit E family.</text>
</comment>
<sequence length="158" mass="17434">MIIHAAIYRVALYGLIWWVLTGGHEGSWKIGIPSIVFAVFVSFRLLPPTGRGKSFTGLLGFLSFFILNSVRSGLQIAALALKPKLDMQPGILAFPLELRNKDAQVLLAGTLSLLPGTLSLGLRNNCLFLHVIDRRMPIEKEVRSAEHRVARIFGEDIA</sequence>
<evidence type="ECO:0000313" key="9">
    <source>
        <dbReference type="Proteomes" id="UP001225596"/>
    </source>
</evidence>
<dbReference type="PANTHER" id="PTHR34584">
    <property type="entry name" value="NA(+)/H(+) ANTIPORTER SUBUNIT E1"/>
    <property type="match status" value="1"/>
</dbReference>
<comment type="subcellular location">
    <subcellularLocation>
        <location evidence="1">Cell membrane</location>
        <topology evidence="1">Multi-pass membrane protein</topology>
    </subcellularLocation>
</comment>
<keyword evidence="6 7" id="KW-0472">Membrane</keyword>
<accession>A0ABU1BT85</accession>
<dbReference type="InterPro" id="IPR002758">
    <property type="entry name" value="Cation_antiport_E"/>
</dbReference>
<dbReference type="PANTHER" id="PTHR34584:SF1">
    <property type="entry name" value="NA(+)_H(+) ANTIPORTER SUBUNIT E1"/>
    <property type="match status" value="1"/>
</dbReference>
<comment type="caution">
    <text evidence="8">The sequence shown here is derived from an EMBL/GenBank/DDBJ whole genome shotgun (WGS) entry which is preliminary data.</text>
</comment>
<evidence type="ECO:0000256" key="2">
    <source>
        <dbReference type="ARBA" id="ARBA00006228"/>
    </source>
</evidence>
<evidence type="ECO:0000256" key="6">
    <source>
        <dbReference type="ARBA" id="ARBA00023136"/>
    </source>
</evidence>
<evidence type="ECO:0000256" key="7">
    <source>
        <dbReference type="SAM" id="Phobius"/>
    </source>
</evidence>
<protein>
    <submittedName>
        <fullName evidence="8">Na+/H+ antiporter subunit E</fullName>
    </submittedName>
</protein>
<feature type="transmembrane region" description="Helical" evidence="7">
    <location>
        <begin position="30"/>
        <end position="46"/>
    </location>
</feature>